<proteinExistence type="predicted"/>
<dbReference type="AlphaFoldDB" id="A0A4S4LB31"/>
<accession>A0A4S4LB31</accession>
<feature type="region of interest" description="Disordered" evidence="1">
    <location>
        <begin position="314"/>
        <end position="350"/>
    </location>
</feature>
<sequence>MSYDPTFQLHLPQASAASALLETHDELPTELMLDDSFMLGFEHNDGRPTMESSYVNWQDPSSLESQASEFILPDNWDDAVYALPQGDSFVPNIEQGQEEMWFPNTNPSSQFQHPSVDPQTFIHPENFGDLVNTSMQESSLNPIIEFTEGPLNVGFGEEPPRHAHTVRSSIFLWKKMPLIVLTFQSSAQPVGRHPAREHRLYPEAHQQLGMPPTFYDSQGQSHPGYTSSKAYDGGDVNPVAAALGASQFHLAIGDNPNLYTEGTSVPMPTPIPRLPVHSPGGFYPDPSYITSVSMPAPRCPPPFQMPVLPPQPPAYPTRIFPREDEPVASSSRSRGRSKRKLEEVESNKVEERRPKIARKGTEIGETYLSAWRMIMEGKAVASLGLRAIRPRVERQAAAADALRRNNYLSKETIYENDNLVDEFSPQQFADVAWRAEHCTARQPKRGQQDS</sequence>
<reference evidence="2 3" key="1">
    <citation type="submission" date="2019-02" db="EMBL/GenBank/DDBJ databases">
        <title>Genome sequencing of the rare red list fungi Bondarzewia mesenterica.</title>
        <authorList>
            <person name="Buettner E."/>
            <person name="Kellner H."/>
        </authorList>
    </citation>
    <scope>NUCLEOTIDE SEQUENCE [LARGE SCALE GENOMIC DNA]</scope>
    <source>
        <strain evidence="2 3">DSM 108281</strain>
    </source>
</reference>
<dbReference type="Proteomes" id="UP000310158">
    <property type="component" value="Unassembled WGS sequence"/>
</dbReference>
<comment type="caution">
    <text evidence="2">The sequence shown here is derived from an EMBL/GenBank/DDBJ whole genome shotgun (WGS) entry which is preliminary data.</text>
</comment>
<evidence type="ECO:0000313" key="3">
    <source>
        <dbReference type="Proteomes" id="UP000310158"/>
    </source>
</evidence>
<organism evidence="2 3">
    <name type="scientific">Bondarzewia mesenterica</name>
    <dbReference type="NCBI Taxonomy" id="1095465"/>
    <lineage>
        <taxon>Eukaryota</taxon>
        <taxon>Fungi</taxon>
        <taxon>Dikarya</taxon>
        <taxon>Basidiomycota</taxon>
        <taxon>Agaricomycotina</taxon>
        <taxon>Agaricomycetes</taxon>
        <taxon>Russulales</taxon>
        <taxon>Bondarzewiaceae</taxon>
        <taxon>Bondarzewia</taxon>
    </lineage>
</organism>
<evidence type="ECO:0000256" key="1">
    <source>
        <dbReference type="SAM" id="MobiDB-lite"/>
    </source>
</evidence>
<dbReference type="EMBL" id="SGPL01000709">
    <property type="protein sequence ID" value="THH08311.1"/>
    <property type="molecule type" value="Genomic_DNA"/>
</dbReference>
<feature type="compositionally biased region" description="Basic and acidic residues" evidence="1">
    <location>
        <begin position="340"/>
        <end position="350"/>
    </location>
</feature>
<gene>
    <name evidence="2" type="ORF">EW146_g9037</name>
</gene>
<evidence type="ECO:0000313" key="2">
    <source>
        <dbReference type="EMBL" id="THH08311.1"/>
    </source>
</evidence>
<name>A0A4S4LB31_9AGAM</name>
<protein>
    <submittedName>
        <fullName evidence="2">Uncharacterized protein</fullName>
    </submittedName>
</protein>
<keyword evidence="3" id="KW-1185">Reference proteome</keyword>